<dbReference type="AlphaFoldDB" id="A0A848IJ94"/>
<evidence type="ECO:0000313" key="1">
    <source>
        <dbReference type="EMBL" id="NML99763.1"/>
    </source>
</evidence>
<keyword evidence="2" id="KW-1185">Reference proteome</keyword>
<protein>
    <submittedName>
        <fullName evidence="1">Uncharacterized protein</fullName>
    </submittedName>
</protein>
<comment type="caution">
    <text evidence="1">The sequence shown here is derived from an EMBL/GenBank/DDBJ whole genome shotgun (WGS) entry which is preliminary data.</text>
</comment>
<evidence type="ECO:0000313" key="2">
    <source>
        <dbReference type="Proteomes" id="UP000544134"/>
    </source>
</evidence>
<gene>
    <name evidence="1" type="ORF">HHL24_17710</name>
</gene>
<proteinExistence type="predicted"/>
<accession>A0A848IJ94</accession>
<dbReference type="EMBL" id="JABBGJ010000017">
    <property type="protein sequence ID" value="NML99763.1"/>
    <property type="molecule type" value="Genomic_DNA"/>
</dbReference>
<sequence>MRYQIGDAPKLTHLLLSAFTEVPQPAIENGLHRYLWQHARFGYAEQLADALDDVRSGSTGRFLYHKKSGLIFAHVEDGYHQLFLAHLCALHKTDFSREHVKWNVHQFQYLDPIRQLADECVDEGYCLFLSSFSDSEHITVGRAFNWEMVERAAFGDFRRDVI</sequence>
<name>A0A848IJ94_9BURK</name>
<dbReference type="Proteomes" id="UP000544134">
    <property type="component" value="Unassembled WGS sequence"/>
</dbReference>
<organism evidence="1 2">
    <name type="scientific">Paraburkholderia polaris</name>
    <dbReference type="NCBI Taxonomy" id="2728848"/>
    <lineage>
        <taxon>Bacteria</taxon>
        <taxon>Pseudomonadati</taxon>
        <taxon>Pseudomonadota</taxon>
        <taxon>Betaproteobacteria</taxon>
        <taxon>Burkholderiales</taxon>
        <taxon>Burkholderiaceae</taxon>
        <taxon>Paraburkholderia</taxon>
    </lineage>
</organism>
<dbReference type="RefSeq" id="WP_169486724.1">
    <property type="nucleotide sequence ID" value="NZ_JABBGJ010000017.1"/>
</dbReference>
<reference evidence="1 2" key="1">
    <citation type="submission" date="2020-04" db="EMBL/GenBank/DDBJ databases">
        <title>Paraburkholderia sp. RP-4-7 isolated from soil.</title>
        <authorList>
            <person name="Dahal R.H."/>
        </authorList>
    </citation>
    <scope>NUCLEOTIDE SEQUENCE [LARGE SCALE GENOMIC DNA]</scope>
    <source>
        <strain evidence="1 2">RP-4-7</strain>
    </source>
</reference>